<reference evidence="2 3" key="1">
    <citation type="journal article" date="2013" name="Front. Plant Sci.">
        <title>The Reference Genome of the Halophytic Plant Eutrema salsugineum.</title>
        <authorList>
            <person name="Yang R."/>
            <person name="Jarvis D.E."/>
            <person name="Chen H."/>
            <person name="Beilstein M.A."/>
            <person name="Grimwood J."/>
            <person name="Jenkins J."/>
            <person name="Shu S."/>
            <person name="Prochnik S."/>
            <person name="Xin M."/>
            <person name="Ma C."/>
            <person name="Schmutz J."/>
            <person name="Wing R.A."/>
            <person name="Mitchell-Olds T."/>
            <person name="Schumaker K.S."/>
            <person name="Wang X."/>
        </authorList>
    </citation>
    <scope>NUCLEOTIDE SEQUENCE [LARGE SCALE GENOMIC DNA]</scope>
</reference>
<dbReference type="Gramene" id="ESQ33461">
    <property type="protein sequence ID" value="ESQ33461"/>
    <property type="gene ID" value="EUTSA_v10009794mg"/>
</dbReference>
<feature type="domain" description="F-box" evidence="1">
    <location>
        <begin position="10"/>
        <end position="50"/>
    </location>
</feature>
<dbReference type="EMBL" id="KI517683">
    <property type="protein sequence ID" value="ESQ33461.1"/>
    <property type="molecule type" value="Genomic_DNA"/>
</dbReference>
<feature type="non-terminal residue" evidence="2">
    <location>
        <position position="61"/>
    </location>
</feature>
<dbReference type="KEGG" id="eus:EUTSA_v10009794mg"/>
<dbReference type="Pfam" id="PF00646">
    <property type="entry name" value="F-box"/>
    <property type="match status" value="1"/>
</dbReference>
<gene>
    <name evidence="2" type="ORF">EUTSA_v10009794mg</name>
</gene>
<dbReference type="PANTHER" id="PTHR31111">
    <property type="entry name" value="BNAA05G37150D PROTEIN-RELATED"/>
    <property type="match status" value="1"/>
</dbReference>
<dbReference type="SUPFAM" id="SSF81383">
    <property type="entry name" value="F-box domain"/>
    <property type="match status" value="1"/>
</dbReference>
<dbReference type="Proteomes" id="UP000030689">
    <property type="component" value="Unassembled WGS sequence"/>
</dbReference>
<accession>V4MP89</accession>
<organism evidence="2 3">
    <name type="scientific">Eutrema salsugineum</name>
    <name type="common">Saltwater cress</name>
    <name type="synonym">Sisymbrium salsugineum</name>
    <dbReference type="NCBI Taxonomy" id="72664"/>
    <lineage>
        <taxon>Eukaryota</taxon>
        <taxon>Viridiplantae</taxon>
        <taxon>Streptophyta</taxon>
        <taxon>Embryophyta</taxon>
        <taxon>Tracheophyta</taxon>
        <taxon>Spermatophyta</taxon>
        <taxon>Magnoliopsida</taxon>
        <taxon>eudicotyledons</taxon>
        <taxon>Gunneridae</taxon>
        <taxon>Pentapetalae</taxon>
        <taxon>rosids</taxon>
        <taxon>malvids</taxon>
        <taxon>Brassicales</taxon>
        <taxon>Brassicaceae</taxon>
        <taxon>Eutremeae</taxon>
        <taxon>Eutrema</taxon>
    </lineage>
</organism>
<keyword evidence="3" id="KW-1185">Reference proteome</keyword>
<protein>
    <recommendedName>
        <fullName evidence="1">F-box domain-containing protein</fullName>
    </recommendedName>
</protein>
<evidence type="ECO:0000313" key="3">
    <source>
        <dbReference type="Proteomes" id="UP000030689"/>
    </source>
</evidence>
<dbReference type="SMART" id="SM00256">
    <property type="entry name" value="FBOX"/>
    <property type="match status" value="1"/>
</dbReference>
<dbReference type="AlphaFoldDB" id="V4MP89"/>
<proteinExistence type="predicted"/>
<evidence type="ECO:0000313" key="2">
    <source>
        <dbReference type="EMBL" id="ESQ33461.1"/>
    </source>
</evidence>
<evidence type="ECO:0000259" key="1">
    <source>
        <dbReference type="SMART" id="SM00256"/>
    </source>
</evidence>
<sequence length="61" mass="7262">MSRGQYSDTIPMDLIPEIFSKLPAKSMARFRCVSKLWGSIHRRLFFVLERANHEFLFSSRR</sequence>
<dbReference type="InterPro" id="IPR036047">
    <property type="entry name" value="F-box-like_dom_sf"/>
</dbReference>
<dbReference type="InterPro" id="IPR001810">
    <property type="entry name" value="F-box_dom"/>
</dbReference>
<dbReference type="PANTHER" id="PTHR31111:SF130">
    <property type="entry name" value="F-BOX ASSOCIATED UBIQUITINATION EFFECTOR FAMILY PROTEIN"/>
    <property type="match status" value="1"/>
</dbReference>
<name>V4MP89_EUTSA</name>
<dbReference type="Gene3D" id="1.20.1280.50">
    <property type="match status" value="1"/>
</dbReference>